<accession>A0A1J4MY07</accession>
<reference evidence="1" key="1">
    <citation type="submission" date="2016-10" db="EMBL/GenBank/DDBJ databases">
        <title>Draft Genome Sequence of Nocardioides luteus Strain BAFB, an Alkane-Degrading Bacterium Isolated from JP-7 Polluted Soil.</title>
        <authorList>
            <person name="Brown L."/>
            <person name="Ruiz O.N."/>
            <person name="Gunasekera T."/>
        </authorList>
    </citation>
    <scope>NUCLEOTIDE SEQUENCE [LARGE SCALE GENOMIC DNA]</scope>
    <source>
        <strain evidence="1">BAFB</strain>
    </source>
</reference>
<dbReference type="RefSeq" id="WP_045548790.1">
    <property type="nucleotide sequence ID" value="NZ_JZDQ02000043.1"/>
</dbReference>
<dbReference type="STRING" id="1844.UG56_023750"/>
<name>A0A1J4MY07_9ACTN</name>
<dbReference type="AlphaFoldDB" id="A0A1J4MY07"/>
<dbReference type="Pfam" id="PF10978">
    <property type="entry name" value="DUF2785"/>
    <property type="match status" value="1"/>
</dbReference>
<evidence type="ECO:0000313" key="2">
    <source>
        <dbReference type="Proteomes" id="UP000033772"/>
    </source>
</evidence>
<dbReference type="InterPro" id="IPR021247">
    <property type="entry name" value="DUF2785"/>
</dbReference>
<dbReference type="OrthoDB" id="7619731at2"/>
<keyword evidence="2" id="KW-1185">Reference proteome</keyword>
<proteinExistence type="predicted"/>
<protein>
    <recommendedName>
        <fullName evidence="3">DUF2785 domain-containing protein</fullName>
    </recommendedName>
</protein>
<sequence length="279" mass="30291">MSEAYWREVHSTGLAVPTDRPLGDLTIELTRMLGDPDPDVRSGLAVPALSTWIQRGVYDDLLAGLGDGMAAGLVVGLGDSGNNGVFRRASSVEALAQCIARDNARSLVRAEKVLEWGDRIATWLLRERDLRAFVPERGWAHAVARGADALGTLAASEHLGKPELTVILDVVADRVLARGDTIYTHGEPDRLAAATMSVLRRNLVPLNIMEPWINRIVTVATATPETPDRDPFLLTGNAESFLRALYIQLALSNDIPQIRGDLLLVVVAALKKSNQTYLT</sequence>
<dbReference type="EMBL" id="JZDQ02000043">
    <property type="protein sequence ID" value="OIJ24221.1"/>
    <property type="molecule type" value="Genomic_DNA"/>
</dbReference>
<evidence type="ECO:0008006" key="3">
    <source>
        <dbReference type="Google" id="ProtNLM"/>
    </source>
</evidence>
<comment type="caution">
    <text evidence="1">The sequence shown here is derived from an EMBL/GenBank/DDBJ whole genome shotgun (WGS) entry which is preliminary data.</text>
</comment>
<evidence type="ECO:0000313" key="1">
    <source>
        <dbReference type="EMBL" id="OIJ24221.1"/>
    </source>
</evidence>
<organism evidence="1 2">
    <name type="scientific">Nocardioides luteus</name>
    <dbReference type="NCBI Taxonomy" id="1844"/>
    <lineage>
        <taxon>Bacteria</taxon>
        <taxon>Bacillati</taxon>
        <taxon>Actinomycetota</taxon>
        <taxon>Actinomycetes</taxon>
        <taxon>Propionibacteriales</taxon>
        <taxon>Nocardioidaceae</taxon>
        <taxon>Nocardioides</taxon>
    </lineage>
</organism>
<gene>
    <name evidence="1" type="ORF">UG56_023750</name>
</gene>
<dbReference type="Proteomes" id="UP000033772">
    <property type="component" value="Unassembled WGS sequence"/>
</dbReference>